<dbReference type="EMBL" id="LPNL01000004">
    <property type="protein sequence ID" value="OEJ87730.1"/>
    <property type="molecule type" value="Genomic_DNA"/>
</dbReference>
<proteinExistence type="predicted"/>
<organism evidence="2 3">
    <name type="scientific">Hanseniaspora opuntiae</name>
    <dbReference type="NCBI Taxonomy" id="211096"/>
    <lineage>
        <taxon>Eukaryota</taxon>
        <taxon>Fungi</taxon>
        <taxon>Dikarya</taxon>
        <taxon>Ascomycota</taxon>
        <taxon>Saccharomycotina</taxon>
        <taxon>Saccharomycetes</taxon>
        <taxon>Saccharomycodales</taxon>
        <taxon>Saccharomycodaceae</taxon>
        <taxon>Hanseniaspora</taxon>
    </lineage>
</organism>
<dbReference type="AlphaFoldDB" id="A0A1E5RLD0"/>
<reference evidence="3" key="1">
    <citation type="journal article" date="2016" name="Genome Announc.">
        <title>Genome sequences of three species of Hanseniaspora isolated from spontaneous wine fermentations.</title>
        <authorList>
            <person name="Sternes P.R."/>
            <person name="Lee D."/>
            <person name="Kutyna D.R."/>
            <person name="Borneman A.R."/>
        </authorList>
    </citation>
    <scope>NUCLEOTIDE SEQUENCE [LARGE SCALE GENOMIC DNA]</scope>
    <source>
        <strain evidence="3">AWRI3578</strain>
    </source>
</reference>
<gene>
    <name evidence="2" type="ORF">AWRI3578_g2102</name>
</gene>
<feature type="chain" id="PRO_5009184793" evidence="1">
    <location>
        <begin position="22"/>
        <end position="125"/>
    </location>
</feature>
<dbReference type="OrthoDB" id="10305870at2759"/>
<sequence>MNLYSIIALLSFISNIAFTIAAPVPNKYKDTKEKYQRYIFLLKNENDQQSKKNDIIKNLQDYISHSLGGDIIFNYNIINGFSFDIIKQEQTKNGDLKHQFNMLANYLGRELAQYDFVLEKDLVVY</sequence>
<comment type="caution">
    <text evidence="2">The sequence shown here is derived from an EMBL/GenBank/DDBJ whole genome shotgun (WGS) entry which is preliminary data.</text>
</comment>
<keyword evidence="3" id="KW-1185">Reference proteome</keyword>
<evidence type="ECO:0000313" key="3">
    <source>
        <dbReference type="Proteomes" id="UP000095605"/>
    </source>
</evidence>
<accession>A0A1E5RLD0</accession>
<name>A0A1E5RLD0_9ASCO</name>
<dbReference type="Proteomes" id="UP000095605">
    <property type="component" value="Unassembled WGS sequence"/>
</dbReference>
<feature type="signal peptide" evidence="1">
    <location>
        <begin position="1"/>
        <end position="21"/>
    </location>
</feature>
<protein>
    <submittedName>
        <fullName evidence="2">Uncharacterized protein</fullName>
    </submittedName>
</protein>
<keyword evidence="1" id="KW-0732">Signal</keyword>
<evidence type="ECO:0000256" key="1">
    <source>
        <dbReference type="SAM" id="SignalP"/>
    </source>
</evidence>
<evidence type="ECO:0000313" key="2">
    <source>
        <dbReference type="EMBL" id="OEJ87730.1"/>
    </source>
</evidence>